<dbReference type="EMBL" id="MT142359">
    <property type="protein sequence ID" value="QJA78921.1"/>
    <property type="molecule type" value="Genomic_DNA"/>
</dbReference>
<feature type="transmembrane region" description="Helical" evidence="1">
    <location>
        <begin position="6"/>
        <end position="24"/>
    </location>
</feature>
<name>A0A6M3KB85_9ZZZZ</name>
<keyword evidence="1" id="KW-1133">Transmembrane helix</keyword>
<dbReference type="AlphaFoldDB" id="A0A6M3KB85"/>
<accession>A0A6M3KB85</accession>
<protein>
    <submittedName>
        <fullName evidence="2">Uncharacterized protein</fullName>
    </submittedName>
</protein>
<keyword evidence="1" id="KW-0812">Transmembrane</keyword>
<evidence type="ECO:0000256" key="1">
    <source>
        <dbReference type="SAM" id="Phobius"/>
    </source>
</evidence>
<keyword evidence="1" id="KW-0472">Membrane</keyword>
<gene>
    <name evidence="2" type="ORF">MM415A00968_0025</name>
    <name evidence="3" type="ORF">MM415B02524_0008</name>
</gene>
<sequence length="104" mass="12366">MGNAKFFSLILSIVIVVAGAIYFLEDHFFTVVDAQQMKTQIEKESVQTFKVFQQQMQQQQLENVKDKKVIIDKELKRSPEDTYLNIRSEELDREQKRLEEQLRK</sequence>
<evidence type="ECO:0000313" key="2">
    <source>
        <dbReference type="EMBL" id="QJA78921.1"/>
    </source>
</evidence>
<organism evidence="2">
    <name type="scientific">viral metagenome</name>
    <dbReference type="NCBI Taxonomy" id="1070528"/>
    <lineage>
        <taxon>unclassified sequences</taxon>
        <taxon>metagenomes</taxon>
        <taxon>organismal metagenomes</taxon>
    </lineage>
</organism>
<dbReference type="EMBL" id="MT142857">
    <property type="protein sequence ID" value="QJA89623.1"/>
    <property type="molecule type" value="Genomic_DNA"/>
</dbReference>
<reference evidence="2" key="1">
    <citation type="submission" date="2020-03" db="EMBL/GenBank/DDBJ databases">
        <title>The deep terrestrial virosphere.</title>
        <authorList>
            <person name="Holmfeldt K."/>
            <person name="Nilsson E."/>
            <person name="Simone D."/>
            <person name="Lopez-Fernandez M."/>
            <person name="Wu X."/>
            <person name="de Brujin I."/>
            <person name="Lundin D."/>
            <person name="Andersson A."/>
            <person name="Bertilsson S."/>
            <person name="Dopson M."/>
        </authorList>
    </citation>
    <scope>NUCLEOTIDE SEQUENCE</scope>
    <source>
        <strain evidence="2">MM415A00968</strain>
        <strain evidence="3">MM415B02524</strain>
    </source>
</reference>
<proteinExistence type="predicted"/>
<evidence type="ECO:0000313" key="3">
    <source>
        <dbReference type="EMBL" id="QJA89623.1"/>
    </source>
</evidence>